<protein>
    <submittedName>
        <fullName evidence="1">IS66 family insertion sequence element accessory protein TnpB</fullName>
    </submittedName>
</protein>
<dbReference type="EMBL" id="JAMZFV010000047">
    <property type="protein sequence ID" value="MCP1111546.1"/>
    <property type="molecule type" value="Genomic_DNA"/>
</dbReference>
<comment type="caution">
    <text evidence="1">The sequence shown here is derived from an EMBL/GenBank/DDBJ whole genome shotgun (WGS) entry which is preliminary data.</text>
</comment>
<evidence type="ECO:0000313" key="1">
    <source>
        <dbReference type="EMBL" id="MCP1111546.1"/>
    </source>
</evidence>
<name>A0ABT1EM05_9FIRM</name>
<reference evidence="1 2" key="1">
    <citation type="journal article" date="2022" name="Genome Biol. Evol.">
        <title>Host diet, physiology and behaviors set the stage for Lachnospiraceae cladogenesis.</title>
        <authorList>
            <person name="Vera-Ponce De Leon A."/>
            <person name="Schneider M."/>
            <person name="Jahnes B.C."/>
            <person name="Sadowski V."/>
            <person name="Camuy-Velez L.A."/>
            <person name="Duan J."/>
            <person name="Sabree Z.L."/>
        </authorList>
    </citation>
    <scope>NUCLEOTIDE SEQUENCE [LARGE SCALE GENOMIC DNA]</scope>
    <source>
        <strain evidence="1 2">PAL227</strain>
    </source>
</reference>
<gene>
    <name evidence="1" type="ORF">NK118_14955</name>
</gene>
<proteinExistence type="predicted"/>
<sequence length="122" mass="13760">MPRKRLSDEEWMEIILSCKKSGLSDYRWCKENDIVVSTFYKHAKKLRASGYTSPVSATPVAEKHEVVQIALSDEMPVVEHNALHSIESPAISLYINGIRMEINNNADSRLLTNTLQALKAIC</sequence>
<keyword evidence="2" id="KW-1185">Reference proteome</keyword>
<accession>A0ABT1EM05</accession>
<evidence type="ECO:0000313" key="2">
    <source>
        <dbReference type="Proteomes" id="UP001523565"/>
    </source>
</evidence>
<dbReference type="Proteomes" id="UP001523565">
    <property type="component" value="Unassembled WGS sequence"/>
</dbReference>
<dbReference type="NCBIfam" id="NF047593">
    <property type="entry name" value="IS66_ISAeme5_TnpA"/>
    <property type="match status" value="1"/>
</dbReference>
<organism evidence="1 2">
    <name type="scientific">Ohessyouella blattaphilus</name>
    <dbReference type="NCBI Taxonomy" id="2949333"/>
    <lineage>
        <taxon>Bacteria</taxon>
        <taxon>Bacillati</taxon>
        <taxon>Bacillota</taxon>
        <taxon>Clostridia</taxon>
        <taxon>Lachnospirales</taxon>
        <taxon>Lachnospiraceae</taxon>
        <taxon>Ohessyouella</taxon>
    </lineage>
</organism>
<dbReference type="RefSeq" id="WP_262070404.1">
    <property type="nucleotide sequence ID" value="NZ_JAMXOC010000047.1"/>
</dbReference>